<feature type="domain" description="Myb-like" evidence="1">
    <location>
        <begin position="1"/>
        <end position="51"/>
    </location>
</feature>
<dbReference type="InterPro" id="IPR009057">
    <property type="entry name" value="Homeodomain-like_sf"/>
</dbReference>
<name>A0ABR2IJT4_9EUKA</name>
<dbReference type="Pfam" id="PF00249">
    <property type="entry name" value="Myb_DNA-binding"/>
    <property type="match status" value="2"/>
</dbReference>
<dbReference type="InterPro" id="IPR001005">
    <property type="entry name" value="SANT/Myb"/>
</dbReference>
<evidence type="ECO:0008006" key="5">
    <source>
        <dbReference type="Google" id="ProtNLM"/>
    </source>
</evidence>
<dbReference type="InterPro" id="IPR017930">
    <property type="entry name" value="Myb_dom"/>
</dbReference>
<evidence type="ECO:0000259" key="2">
    <source>
        <dbReference type="PROSITE" id="PS51294"/>
    </source>
</evidence>
<dbReference type="PANTHER" id="PTHR45614:SF69">
    <property type="entry name" value="CHROMOSOME UNDETERMINED SCAFFOLD_38, WHOLE GENOME SHOTGUN SEQUENCE"/>
    <property type="match status" value="1"/>
</dbReference>
<proteinExistence type="predicted"/>
<dbReference type="CDD" id="cd00167">
    <property type="entry name" value="SANT"/>
    <property type="match status" value="2"/>
</dbReference>
<dbReference type="EMBL" id="JAPFFF010000017">
    <property type="protein sequence ID" value="KAK8863950.1"/>
    <property type="molecule type" value="Genomic_DNA"/>
</dbReference>
<feature type="domain" description="HTH myb-type" evidence="2">
    <location>
        <begin position="56"/>
        <end position="106"/>
    </location>
</feature>
<dbReference type="SMART" id="SM00717">
    <property type="entry name" value="SANT"/>
    <property type="match status" value="2"/>
</dbReference>
<gene>
    <name evidence="3" type="ORF">M9Y10_011644</name>
</gene>
<reference evidence="3 4" key="1">
    <citation type="submission" date="2024-04" db="EMBL/GenBank/DDBJ databases">
        <title>Tritrichomonas musculus Genome.</title>
        <authorList>
            <person name="Alves-Ferreira E."/>
            <person name="Grigg M."/>
            <person name="Lorenzi H."/>
            <person name="Galac M."/>
        </authorList>
    </citation>
    <scope>NUCLEOTIDE SEQUENCE [LARGE SCALE GENOMIC DNA]</scope>
    <source>
        <strain evidence="3 4">EAF2021</strain>
    </source>
</reference>
<dbReference type="PROSITE" id="PS50090">
    <property type="entry name" value="MYB_LIKE"/>
    <property type="match status" value="2"/>
</dbReference>
<dbReference type="PANTHER" id="PTHR45614">
    <property type="entry name" value="MYB PROTEIN-RELATED"/>
    <property type="match status" value="1"/>
</dbReference>
<feature type="domain" description="HTH myb-type" evidence="2">
    <location>
        <begin position="1"/>
        <end position="55"/>
    </location>
</feature>
<dbReference type="SUPFAM" id="SSF46689">
    <property type="entry name" value="Homeodomain-like"/>
    <property type="match status" value="1"/>
</dbReference>
<dbReference type="PROSITE" id="PS51294">
    <property type="entry name" value="HTH_MYB"/>
    <property type="match status" value="2"/>
</dbReference>
<keyword evidence="4" id="KW-1185">Reference proteome</keyword>
<feature type="domain" description="Myb-like" evidence="1">
    <location>
        <begin position="52"/>
        <end position="102"/>
    </location>
</feature>
<evidence type="ECO:0000313" key="3">
    <source>
        <dbReference type="EMBL" id="KAK8863950.1"/>
    </source>
</evidence>
<organism evidence="3 4">
    <name type="scientific">Tritrichomonas musculus</name>
    <dbReference type="NCBI Taxonomy" id="1915356"/>
    <lineage>
        <taxon>Eukaryota</taxon>
        <taxon>Metamonada</taxon>
        <taxon>Parabasalia</taxon>
        <taxon>Tritrichomonadida</taxon>
        <taxon>Tritrichomonadidae</taxon>
        <taxon>Tritrichomonas</taxon>
    </lineage>
</organism>
<protein>
    <recommendedName>
        <fullName evidence="5">Myb-like DNA-binding domain containing protein</fullName>
    </recommendedName>
</protein>
<dbReference type="InterPro" id="IPR050560">
    <property type="entry name" value="MYB_TF"/>
</dbReference>
<comment type="caution">
    <text evidence="3">The sequence shown here is derived from an EMBL/GenBank/DDBJ whole genome shotgun (WGS) entry which is preliminary data.</text>
</comment>
<evidence type="ECO:0000313" key="4">
    <source>
        <dbReference type="Proteomes" id="UP001470230"/>
    </source>
</evidence>
<dbReference type="Gene3D" id="1.10.10.60">
    <property type="entry name" value="Homeodomain-like"/>
    <property type="match status" value="2"/>
</dbReference>
<sequence length="213" mass="25358">MQKSKRYPFTDQENRIIRETVKRIGEDWEAISRKLPGRTPKQCHDRYINYLREGLKTEPWSSQEDDILINMYKAIGPKWSKMMVNLPGRSGNDIKNRWYKHLIKKSNQTVKINNINNSKISYDDQTYQFPSLSKVHKQKLIKKISLDEAEKPPIVRISPNDFTVEVLPRFLGIDEQNINNNRQQQIIPLQQQIQEELRHMEFEMAFELEMSQI</sequence>
<dbReference type="Proteomes" id="UP001470230">
    <property type="component" value="Unassembled WGS sequence"/>
</dbReference>
<accession>A0ABR2IJT4</accession>
<evidence type="ECO:0000259" key="1">
    <source>
        <dbReference type="PROSITE" id="PS50090"/>
    </source>
</evidence>